<organism evidence="1 2">
    <name type="scientific">Mycena venus</name>
    <dbReference type="NCBI Taxonomy" id="2733690"/>
    <lineage>
        <taxon>Eukaryota</taxon>
        <taxon>Fungi</taxon>
        <taxon>Dikarya</taxon>
        <taxon>Basidiomycota</taxon>
        <taxon>Agaricomycotina</taxon>
        <taxon>Agaricomycetes</taxon>
        <taxon>Agaricomycetidae</taxon>
        <taxon>Agaricales</taxon>
        <taxon>Marasmiineae</taxon>
        <taxon>Mycenaceae</taxon>
        <taxon>Mycena</taxon>
    </lineage>
</organism>
<name>A0A8H6XZF9_9AGAR</name>
<accession>A0A8H6XZF9</accession>
<dbReference type="EMBL" id="JACAZI010000011">
    <property type="protein sequence ID" value="KAF7349102.1"/>
    <property type="molecule type" value="Genomic_DNA"/>
</dbReference>
<dbReference type="OrthoDB" id="3006414at2759"/>
<evidence type="ECO:0000313" key="2">
    <source>
        <dbReference type="Proteomes" id="UP000620124"/>
    </source>
</evidence>
<proteinExistence type="predicted"/>
<comment type="caution">
    <text evidence="1">The sequence shown here is derived from an EMBL/GenBank/DDBJ whole genome shotgun (WGS) entry which is preliminary data.</text>
</comment>
<reference evidence="1" key="1">
    <citation type="submission" date="2020-05" db="EMBL/GenBank/DDBJ databases">
        <title>Mycena genomes resolve the evolution of fungal bioluminescence.</title>
        <authorList>
            <person name="Tsai I.J."/>
        </authorList>
    </citation>
    <scope>NUCLEOTIDE SEQUENCE</scope>
    <source>
        <strain evidence="1">CCC161011</strain>
    </source>
</reference>
<protein>
    <submittedName>
        <fullName evidence="1">Uncharacterized protein</fullName>
    </submittedName>
</protein>
<dbReference type="Proteomes" id="UP000620124">
    <property type="component" value="Unassembled WGS sequence"/>
</dbReference>
<keyword evidence="2" id="KW-1185">Reference proteome</keyword>
<evidence type="ECO:0000313" key="1">
    <source>
        <dbReference type="EMBL" id="KAF7349102.1"/>
    </source>
</evidence>
<gene>
    <name evidence="1" type="ORF">MVEN_01432300</name>
</gene>
<dbReference type="AlphaFoldDB" id="A0A8H6XZF9"/>
<sequence>MANPSTLIVFGSSPESFYIGHGRRHFIENMPQSFTTHAQTDLNISMTLWISVSRSLEVWVSYNVPNSQYHFPASINQAIRDHLGGTDAAQYVSFPDSTNPGAYFAKGKNAGAWNGVLDNFFVTQIKEYKADMPNFDARLKGMIFGKGKTFLCLLDSGFRGYLDENEIVGDHHPLRKVLQQHMDGWTLEIGSTLCFYDSRYFVLYFKRPGQSGMTMHWNLPPTMAQKLHALEEAAKQPEEQIALMQESQMWQQVVQNRMNAEMQMSLMFQNSIRGTVLR</sequence>